<evidence type="ECO:0000256" key="1">
    <source>
        <dbReference type="SAM" id="MobiDB-lite"/>
    </source>
</evidence>
<dbReference type="Proteomes" id="UP000324748">
    <property type="component" value="Unassembled WGS sequence"/>
</dbReference>
<dbReference type="EMBL" id="VSWC01000003">
    <property type="protein sequence ID" value="KAA1116487.1"/>
    <property type="molecule type" value="Genomic_DNA"/>
</dbReference>
<comment type="caution">
    <text evidence="2">The sequence shown here is derived from an EMBL/GenBank/DDBJ whole genome shotgun (WGS) entry which is preliminary data.</text>
</comment>
<proteinExistence type="predicted"/>
<organism evidence="2 3">
    <name type="scientific">Puccinia graminis f. sp. tritici</name>
    <dbReference type="NCBI Taxonomy" id="56615"/>
    <lineage>
        <taxon>Eukaryota</taxon>
        <taxon>Fungi</taxon>
        <taxon>Dikarya</taxon>
        <taxon>Basidiomycota</taxon>
        <taxon>Pucciniomycotina</taxon>
        <taxon>Pucciniomycetes</taxon>
        <taxon>Pucciniales</taxon>
        <taxon>Pucciniaceae</taxon>
        <taxon>Puccinia</taxon>
    </lineage>
</organism>
<dbReference type="AlphaFoldDB" id="A0A5B0QT85"/>
<evidence type="ECO:0000313" key="3">
    <source>
        <dbReference type="Proteomes" id="UP000324748"/>
    </source>
</evidence>
<sequence length="116" mass="12975">MPNILGQKHQFTSGVGASDFVFFLASKFRSLAGLNVSVYRRLLSPNIAQNRLRWYCIDDSRPDCNTNLARIGSRRIEDEAYHNDCSNGPGHGGDRSHSSQKSGDDRGTTMRSTWLL</sequence>
<evidence type="ECO:0000313" key="2">
    <source>
        <dbReference type="EMBL" id="KAA1116487.1"/>
    </source>
</evidence>
<gene>
    <name evidence="2" type="ORF">PGT21_015678</name>
</gene>
<accession>A0A5B0QT85</accession>
<reference evidence="2 3" key="1">
    <citation type="submission" date="2019-05" db="EMBL/GenBank/DDBJ databases">
        <title>Emergence of the Ug99 lineage of the wheat stem rust pathogen through somatic hybridization.</title>
        <authorList>
            <person name="Li F."/>
            <person name="Upadhyaya N.M."/>
            <person name="Sperschneider J."/>
            <person name="Matny O."/>
            <person name="Nguyen-Phuc H."/>
            <person name="Mago R."/>
            <person name="Raley C."/>
            <person name="Miller M.E."/>
            <person name="Silverstein K.A.T."/>
            <person name="Henningsen E."/>
            <person name="Hirsch C.D."/>
            <person name="Visser B."/>
            <person name="Pretorius Z.A."/>
            <person name="Steffenson B.J."/>
            <person name="Schwessinger B."/>
            <person name="Dodds P.N."/>
            <person name="Figueroa M."/>
        </authorList>
    </citation>
    <scope>NUCLEOTIDE SEQUENCE [LARGE SCALE GENOMIC DNA]</scope>
    <source>
        <strain evidence="2">21-0</strain>
    </source>
</reference>
<protein>
    <submittedName>
        <fullName evidence="2">Uncharacterized protein</fullName>
    </submittedName>
</protein>
<keyword evidence="3" id="KW-1185">Reference proteome</keyword>
<name>A0A5B0QT85_PUCGR</name>
<feature type="region of interest" description="Disordered" evidence="1">
    <location>
        <begin position="80"/>
        <end position="116"/>
    </location>
</feature>
<feature type="compositionally biased region" description="Basic and acidic residues" evidence="1">
    <location>
        <begin position="92"/>
        <end position="108"/>
    </location>
</feature>